<dbReference type="AlphaFoldDB" id="A0A9D4FIU9"/>
<reference evidence="2" key="2">
    <citation type="submission" date="2020-11" db="EMBL/GenBank/DDBJ databases">
        <authorList>
            <person name="McCartney M.A."/>
            <person name="Auch B."/>
            <person name="Kono T."/>
            <person name="Mallez S."/>
            <person name="Becker A."/>
            <person name="Gohl D.M."/>
            <person name="Silverstein K.A.T."/>
            <person name="Koren S."/>
            <person name="Bechman K.B."/>
            <person name="Herman A."/>
            <person name="Abrahante J.E."/>
            <person name="Garbe J."/>
        </authorList>
    </citation>
    <scope>NUCLEOTIDE SEQUENCE</scope>
    <source>
        <strain evidence="2">Duluth1</strain>
        <tissue evidence="2">Whole animal</tissue>
    </source>
</reference>
<dbReference type="EMBL" id="JAIWYP010000007">
    <property type="protein sequence ID" value="KAH3798464.1"/>
    <property type="molecule type" value="Genomic_DNA"/>
</dbReference>
<evidence type="ECO:0000313" key="2">
    <source>
        <dbReference type="EMBL" id="KAH3798464.1"/>
    </source>
</evidence>
<evidence type="ECO:0000313" key="3">
    <source>
        <dbReference type="Proteomes" id="UP000828390"/>
    </source>
</evidence>
<comment type="caution">
    <text evidence="2">The sequence shown here is derived from an EMBL/GenBank/DDBJ whole genome shotgun (WGS) entry which is preliminary data.</text>
</comment>
<accession>A0A9D4FIU9</accession>
<feature type="compositionally biased region" description="Low complexity" evidence="1">
    <location>
        <begin position="126"/>
        <end position="136"/>
    </location>
</feature>
<keyword evidence="3" id="KW-1185">Reference proteome</keyword>
<feature type="region of interest" description="Disordered" evidence="1">
    <location>
        <begin position="100"/>
        <end position="136"/>
    </location>
</feature>
<protein>
    <submittedName>
        <fullName evidence="2">Uncharacterized protein</fullName>
    </submittedName>
</protein>
<evidence type="ECO:0000256" key="1">
    <source>
        <dbReference type="SAM" id="MobiDB-lite"/>
    </source>
</evidence>
<name>A0A9D4FIU9_DREPO</name>
<gene>
    <name evidence="2" type="ORF">DPMN_152063</name>
</gene>
<dbReference type="Proteomes" id="UP000828390">
    <property type="component" value="Unassembled WGS sequence"/>
</dbReference>
<sequence>MNIPSVVNMNDVTYIVRPSSLATTKQAVKARVKSKLRRLRSKVFLGDKNKLQSTLSENLNFDKPINKCYNKDILFHCVSRSVAYKTSRIVLPVRVRGDGADDVTSTESPLRTRGDGADDPTMWTYPARTPGDGTDGDATGTRSFCDLDAGFLSEEICGVCDLDMGMIDDVSVTSNQDSAFIEEYGTDSVCELEKNVFDDRDISMTTLTRLRSVFSEGGNIDAIINDSALESFMRD</sequence>
<organism evidence="2 3">
    <name type="scientific">Dreissena polymorpha</name>
    <name type="common">Zebra mussel</name>
    <name type="synonym">Mytilus polymorpha</name>
    <dbReference type="NCBI Taxonomy" id="45954"/>
    <lineage>
        <taxon>Eukaryota</taxon>
        <taxon>Metazoa</taxon>
        <taxon>Spiralia</taxon>
        <taxon>Lophotrochozoa</taxon>
        <taxon>Mollusca</taxon>
        <taxon>Bivalvia</taxon>
        <taxon>Autobranchia</taxon>
        <taxon>Heteroconchia</taxon>
        <taxon>Euheterodonta</taxon>
        <taxon>Imparidentia</taxon>
        <taxon>Neoheterodontei</taxon>
        <taxon>Myida</taxon>
        <taxon>Dreissenoidea</taxon>
        <taxon>Dreissenidae</taxon>
        <taxon>Dreissena</taxon>
    </lineage>
</organism>
<proteinExistence type="predicted"/>
<reference evidence="2" key="1">
    <citation type="journal article" date="2019" name="bioRxiv">
        <title>The Genome of the Zebra Mussel, Dreissena polymorpha: A Resource for Invasive Species Research.</title>
        <authorList>
            <person name="McCartney M.A."/>
            <person name="Auch B."/>
            <person name="Kono T."/>
            <person name="Mallez S."/>
            <person name="Zhang Y."/>
            <person name="Obille A."/>
            <person name="Becker A."/>
            <person name="Abrahante J.E."/>
            <person name="Garbe J."/>
            <person name="Badalamenti J.P."/>
            <person name="Herman A."/>
            <person name="Mangelson H."/>
            <person name="Liachko I."/>
            <person name="Sullivan S."/>
            <person name="Sone E.D."/>
            <person name="Koren S."/>
            <person name="Silverstein K.A.T."/>
            <person name="Beckman K.B."/>
            <person name="Gohl D.M."/>
        </authorList>
    </citation>
    <scope>NUCLEOTIDE SEQUENCE</scope>
    <source>
        <strain evidence="2">Duluth1</strain>
        <tissue evidence="2">Whole animal</tissue>
    </source>
</reference>